<dbReference type="Proteomes" id="UP000754883">
    <property type="component" value="Unassembled WGS sequence"/>
</dbReference>
<protein>
    <recommendedName>
        <fullName evidence="1">2EXR domain-containing protein</fullName>
    </recommendedName>
</protein>
<feature type="domain" description="2EXR" evidence="1">
    <location>
        <begin position="37"/>
        <end position="153"/>
    </location>
</feature>
<name>A0A9N9Y7T3_9HYPO</name>
<reference evidence="2" key="1">
    <citation type="submission" date="2021-10" db="EMBL/GenBank/DDBJ databases">
        <authorList>
            <person name="Piombo E."/>
        </authorList>
    </citation>
    <scope>NUCLEOTIDE SEQUENCE</scope>
</reference>
<proteinExistence type="predicted"/>
<evidence type="ECO:0000313" key="3">
    <source>
        <dbReference type="Proteomes" id="UP000754883"/>
    </source>
</evidence>
<gene>
    <name evidence="2" type="ORF">CBYS24578_00004201</name>
</gene>
<dbReference type="AlphaFoldDB" id="A0A9N9Y7T3"/>
<sequence>MSAGLATEPAVEPKRVVIQRMIESYILTPASSSSTEFHHFQELPAELRCQIWAHALPPIDPKPVGRRYTKGLWRKKHLTAADEAYNPDGPNECVVFDYKRLKRHHVEVEFADVNREARQITLRWALKHGLEISHASGRGKVFVKSFDPETDVLYVDNDLWRNFFEGLTFEFEYGASHIFEPMIPLFPYITQLFVGDSLFLQVIVEILTVLEHLHTLTAFYLLLSRPRAFPRGMAYMLGLQDLIPIKGTTRFTWHLEHEEFRLHGSPEPGREAQMFAFLWSVGNKLKAKFIEDRKQKFEMATTKPYGVIPFPDDMK</sequence>
<evidence type="ECO:0000313" key="2">
    <source>
        <dbReference type="EMBL" id="CAG9993355.1"/>
    </source>
</evidence>
<dbReference type="InterPro" id="IPR045518">
    <property type="entry name" value="2EXR"/>
</dbReference>
<evidence type="ECO:0000259" key="1">
    <source>
        <dbReference type="Pfam" id="PF20150"/>
    </source>
</evidence>
<organism evidence="2 3">
    <name type="scientific">Clonostachys byssicola</name>
    <dbReference type="NCBI Taxonomy" id="160290"/>
    <lineage>
        <taxon>Eukaryota</taxon>
        <taxon>Fungi</taxon>
        <taxon>Dikarya</taxon>
        <taxon>Ascomycota</taxon>
        <taxon>Pezizomycotina</taxon>
        <taxon>Sordariomycetes</taxon>
        <taxon>Hypocreomycetidae</taxon>
        <taxon>Hypocreales</taxon>
        <taxon>Bionectriaceae</taxon>
        <taxon>Clonostachys</taxon>
    </lineage>
</organism>
<keyword evidence="3" id="KW-1185">Reference proteome</keyword>
<comment type="caution">
    <text evidence="2">The sequence shown here is derived from an EMBL/GenBank/DDBJ whole genome shotgun (WGS) entry which is preliminary data.</text>
</comment>
<dbReference type="EMBL" id="CABFNO020001523">
    <property type="protein sequence ID" value="CAG9993355.1"/>
    <property type="molecule type" value="Genomic_DNA"/>
</dbReference>
<dbReference type="OrthoDB" id="3546385at2759"/>
<dbReference type="Pfam" id="PF20150">
    <property type="entry name" value="2EXR"/>
    <property type="match status" value="1"/>
</dbReference>
<accession>A0A9N9Y7T3</accession>